<keyword evidence="6" id="KW-1185">Reference proteome</keyword>
<dbReference type="Gene3D" id="3.30.559.10">
    <property type="entry name" value="Chloramphenicol acetyltransferase-like domain"/>
    <property type="match status" value="2"/>
</dbReference>
<dbReference type="EMBL" id="JAKIXB020000005">
    <property type="protein sequence ID" value="KAL1608599.1"/>
    <property type="molecule type" value="Genomic_DNA"/>
</dbReference>
<keyword evidence="2" id="KW-0597">Phosphoprotein</keyword>
<dbReference type="PROSITE" id="PS50075">
    <property type="entry name" value="CARRIER"/>
    <property type="match status" value="1"/>
</dbReference>
<protein>
    <submittedName>
        <fullName evidence="5">NRPS-like protein biosynthetic cluster</fullName>
    </submittedName>
</protein>
<dbReference type="InterPro" id="IPR045851">
    <property type="entry name" value="AMP-bd_C_sf"/>
</dbReference>
<sequence>MERLMEFINEKKVTWSFFTPSTLRLFQPSDVPTLQTIVVGGEAIAPEMAKLWAGSLHLINGYGPSETTIACTAASVARDGSNQGSIGRGLGCLTWIVDPKDHDRLVPIGAVGELVIQGEIVGRGYLNEPEKTSAVFISNPKWAQISTQGCGRMYKTGDLVMYDDVGCLIYIGRKDNQVKLRGQRLELGEVEHHLETSAGGRHGLCFVPKQGPLSNRLVAVVGPDSLVPSASFHPEVEDSETICDLARNTKESLARALPRYMVPDCLTLLKHMPVTTSGKLDRKVMATWIAGLTEDEAALFSTGDEINDAPKPATTRMEVLLQEVWASVLGLSPTKVGINRSFHSLGGDSITAMQALARSRNLGFEFTVKDVLQGCTIEALALSARQIEISSETLKEETTERAFALSPIQQLYATLAPPQHKHHFNQSIQVKLAKPVSISQLRQSLEAVVTRHSMLRAKFDLSSPKLATQRISRSTENAFQALESALSHPEDLLDLVQTSQRSLDIAKGPIMRADLTSGLDGTQTLFMVAHHLVVDIVSWRLILEDLEAALSAGLDPSSTVGWFTNIVPVQVDVLADHDPVDFVRRIKDSRFSAEKDRIDFLAAQISSKDVAIDVPELTFNFTGVQQQSNNDKSLLSVVTNGFGDQYDISTNMPRFAIFDVASHVKDGQLEFEWLFPKSMRNSDMVSTWISNCKHDLQFLATAMSESPIRQTISDFPLMSVDYDNLARMEIVLRSKGISFTGESSAKAVSVFPASPTQNAILLGQQRHDCYWRPRLVFETQVNGPGDLVVQKLVTAWQAVVSANPILRTITIADMKNSNSFLNVVLDRYERAVEVGSSAWAENVLDLPRAIWQEWEPQHRLTIFQRTATSATCCLEISHALIDHGSMPMIFDTFSQNYGGFATKNPVGSFADFVEGLQHLPFAESVQYWNTYLADVQPCRLSIGNSREVAKKKIFSAPVDMAEISEELLHITQKSGVTLATIFRAAWALVLSEATGKDDVLFGYILAGRDAPIDNIEQIVGPVLNIAACRLSPAAHGTAKLLEAVQDDLLQSLPHQHHLMTALSNKSSESMSSSSAWFDSVVNFRRHSKEAASSSPLSFAERPSDDPFEYSIVLEVDHYERSGIVASLTCWTDKVSDEAADQLSKSLSTATRRILEDIISG</sequence>
<gene>
    <name evidence="5" type="ORF">SLS59_001789</name>
</gene>
<dbReference type="PANTHER" id="PTHR45398:SF1">
    <property type="entry name" value="ENZYME, PUTATIVE (JCVI)-RELATED"/>
    <property type="match status" value="1"/>
</dbReference>
<dbReference type="InterPro" id="IPR009081">
    <property type="entry name" value="PP-bd_ACP"/>
</dbReference>
<dbReference type="Gene3D" id="3.30.300.30">
    <property type="match status" value="1"/>
</dbReference>
<dbReference type="SUPFAM" id="SSF56801">
    <property type="entry name" value="Acetyl-CoA synthetase-like"/>
    <property type="match status" value="1"/>
</dbReference>
<comment type="similarity">
    <text evidence="3">Belongs to the NRP synthetase family.</text>
</comment>
<dbReference type="SUPFAM" id="SSF47336">
    <property type="entry name" value="ACP-like"/>
    <property type="match status" value="1"/>
</dbReference>
<dbReference type="InterPro" id="IPR036736">
    <property type="entry name" value="ACP-like_sf"/>
</dbReference>
<dbReference type="SMART" id="SM00823">
    <property type="entry name" value="PKS_PP"/>
    <property type="match status" value="1"/>
</dbReference>
<evidence type="ECO:0000256" key="3">
    <source>
        <dbReference type="ARBA" id="ARBA00029454"/>
    </source>
</evidence>
<dbReference type="Pfam" id="PF00550">
    <property type="entry name" value="PP-binding"/>
    <property type="match status" value="1"/>
</dbReference>
<evidence type="ECO:0000313" key="6">
    <source>
        <dbReference type="Proteomes" id="UP001521222"/>
    </source>
</evidence>
<dbReference type="Pfam" id="PF00501">
    <property type="entry name" value="AMP-binding"/>
    <property type="match status" value="1"/>
</dbReference>
<evidence type="ECO:0000256" key="2">
    <source>
        <dbReference type="ARBA" id="ARBA00022553"/>
    </source>
</evidence>
<reference evidence="5 6" key="1">
    <citation type="submission" date="2024-02" db="EMBL/GenBank/DDBJ databases">
        <title>De novo assembly and annotation of 12 fungi associated with fruit tree decline syndrome in Ontario, Canada.</title>
        <authorList>
            <person name="Sulman M."/>
            <person name="Ellouze W."/>
            <person name="Ilyukhin E."/>
        </authorList>
    </citation>
    <scope>NUCLEOTIDE SEQUENCE [LARGE SCALE GENOMIC DNA]</scope>
    <source>
        <strain evidence="5 6">M97-236</strain>
    </source>
</reference>
<evidence type="ECO:0000313" key="5">
    <source>
        <dbReference type="EMBL" id="KAL1608599.1"/>
    </source>
</evidence>
<accession>A0ABR3RVY8</accession>
<comment type="caution">
    <text evidence="5">The sequence shown here is derived from an EMBL/GenBank/DDBJ whole genome shotgun (WGS) entry which is preliminary data.</text>
</comment>
<dbReference type="InterPro" id="IPR000873">
    <property type="entry name" value="AMP-dep_synth/lig_dom"/>
</dbReference>
<dbReference type="InterPro" id="IPR020806">
    <property type="entry name" value="PKS_PP-bd"/>
</dbReference>
<name>A0ABR3RVY8_9PLEO</name>
<keyword evidence="1" id="KW-0596">Phosphopantetheine</keyword>
<dbReference type="Gene3D" id="3.30.559.30">
    <property type="entry name" value="Nonribosomal peptide synthetase, condensation domain"/>
    <property type="match status" value="1"/>
</dbReference>
<proteinExistence type="inferred from homology"/>
<dbReference type="Gene3D" id="3.40.50.12780">
    <property type="entry name" value="N-terminal domain of ligase-like"/>
    <property type="match status" value="1"/>
</dbReference>
<dbReference type="SUPFAM" id="SSF52777">
    <property type="entry name" value="CoA-dependent acyltransferases"/>
    <property type="match status" value="4"/>
</dbReference>
<dbReference type="InterPro" id="IPR042099">
    <property type="entry name" value="ANL_N_sf"/>
</dbReference>
<dbReference type="InterPro" id="IPR001242">
    <property type="entry name" value="Condensation_dom"/>
</dbReference>
<feature type="domain" description="Carrier" evidence="4">
    <location>
        <begin position="312"/>
        <end position="388"/>
    </location>
</feature>
<organism evidence="5 6">
    <name type="scientific">Nothophoma quercina</name>
    <dbReference type="NCBI Taxonomy" id="749835"/>
    <lineage>
        <taxon>Eukaryota</taxon>
        <taxon>Fungi</taxon>
        <taxon>Dikarya</taxon>
        <taxon>Ascomycota</taxon>
        <taxon>Pezizomycotina</taxon>
        <taxon>Dothideomycetes</taxon>
        <taxon>Pleosporomycetidae</taxon>
        <taxon>Pleosporales</taxon>
        <taxon>Pleosporineae</taxon>
        <taxon>Didymellaceae</taxon>
        <taxon>Nothophoma</taxon>
    </lineage>
</organism>
<evidence type="ECO:0000256" key="1">
    <source>
        <dbReference type="ARBA" id="ARBA00022450"/>
    </source>
</evidence>
<dbReference type="InterPro" id="IPR023213">
    <property type="entry name" value="CAT-like_dom_sf"/>
</dbReference>
<dbReference type="Pfam" id="PF00668">
    <property type="entry name" value="Condensation"/>
    <property type="match status" value="2"/>
</dbReference>
<dbReference type="Gene3D" id="1.10.1200.10">
    <property type="entry name" value="ACP-like"/>
    <property type="match status" value="1"/>
</dbReference>
<evidence type="ECO:0000259" key="4">
    <source>
        <dbReference type="PROSITE" id="PS50075"/>
    </source>
</evidence>
<dbReference type="PANTHER" id="PTHR45398">
    <property type="match status" value="1"/>
</dbReference>
<dbReference type="Proteomes" id="UP001521222">
    <property type="component" value="Unassembled WGS sequence"/>
</dbReference>